<dbReference type="PANTHER" id="PTHR34753:SF1">
    <property type="entry name" value="TELOMERASE RNA COMPONENT INTERACTING RNASE"/>
    <property type="match status" value="1"/>
</dbReference>
<evidence type="ECO:0000313" key="3">
    <source>
        <dbReference type="RefSeq" id="XP_018007399.1"/>
    </source>
</evidence>
<feature type="compositionally biased region" description="Basic and acidic residues" evidence="1">
    <location>
        <begin position="52"/>
        <end position="72"/>
    </location>
</feature>
<dbReference type="GO" id="GO:0008409">
    <property type="term" value="F:5'-3' exonuclease activity"/>
    <property type="evidence" value="ECO:0007669"/>
    <property type="project" value="InterPro"/>
</dbReference>
<feature type="compositionally biased region" description="Polar residues" evidence="1">
    <location>
        <begin position="26"/>
        <end position="35"/>
    </location>
</feature>
<proteinExistence type="predicted"/>
<reference evidence="3" key="1">
    <citation type="submission" date="2025-08" db="UniProtKB">
        <authorList>
            <consortium name="RefSeq"/>
        </authorList>
    </citation>
    <scope>IDENTIFICATION</scope>
    <source>
        <tissue evidence="3">Whole organism</tissue>
    </source>
</reference>
<dbReference type="KEGG" id="hazt:108665179"/>
<sequence length="167" mass="18551">MADDSRSSAESSDSESSCDEERNQVDETQSASNVFKNDGSFLEMFKKMQDKKVQEECKLPQSVVKEESKDTTHTSSVQSEVLKASSCEPSSQSASTSATARKPFLSCVGKRRGGRILPTGIVKKAKKSQDGAQEAEPNDAWSRYLSEVRKYREQSCEEEGKRRPLVK</sequence>
<accession>A0A8B7N2F8</accession>
<feature type="region of interest" description="Disordered" evidence="1">
    <location>
        <begin position="1"/>
        <end position="37"/>
    </location>
</feature>
<gene>
    <name evidence="3" type="primary">LOC108665179</name>
</gene>
<dbReference type="PANTHER" id="PTHR34753">
    <property type="entry name" value="TELOMERASE RNA COMPONENT INTERACTING RNASE"/>
    <property type="match status" value="1"/>
</dbReference>
<dbReference type="InterPro" id="IPR038838">
    <property type="entry name" value="TRIR"/>
</dbReference>
<organism evidence="2 3">
    <name type="scientific">Hyalella azteca</name>
    <name type="common">Amphipod</name>
    <dbReference type="NCBI Taxonomy" id="294128"/>
    <lineage>
        <taxon>Eukaryota</taxon>
        <taxon>Metazoa</taxon>
        <taxon>Ecdysozoa</taxon>
        <taxon>Arthropoda</taxon>
        <taxon>Crustacea</taxon>
        <taxon>Multicrustacea</taxon>
        <taxon>Malacostraca</taxon>
        <taxon>Eumalacostraca</taxon>
        <taxon>Peracarida</taxon>
        <taxon>Amphipoda</taxon>
        <taxon>Senticaudata</taxon>
        <taxon>Talitrida</taxon>
        <taxon>Talitroidea</taxon>
        <taxon>Hyalellidae</taxon>
        <taxon>Hyalella</taxon>
    </lineage>
</organism>
<evidence type="ECO:0000256" key="1">
    <source>
        <dbReference type="SAM" id="MobiDB-lite"/>
    </source>
</evidence>
<protein>
    <submittedName>
        <fullName evidence="3">Telomerase RNA component interacting RNase</fullName>
    </submittedName>
</protein>
<dbReference type="OMA" id="TNKGDAW"/>
<feature type="region of interest" description="Disordered" evidence="1">
    <location>
        <begin position="118"/>
        <end position="143"/>
    </location>
</feature>
<dbReference type="OrthoDB" id="5983145at2759"/>
<dbReference type="GeneID" id="108665179"/>
<feature type="region of interest" description="Disordered" evidence="1">
    <location>
        <begin position="52"/>
        <end position="103"/>
    </location>
</feature>
<keyword evidence="2" id="KW-1185">Reference proteome</keyword>
<evidence type="ECO:0000313" key="2">
    <source>
        <dbReference type="Proteomes" id="UP000694843"/>
    </source>
</evidence>
<dbReference type="AlphaFoldDB" id="A0A8B7N2F8"/>
<dbReference type="Proteomes" id="UP000694843">
    <property type="component" value="Unplaced"/>
</dbReference>
<name>A0A8B7N2F8_HYAAZ</name>
<dbReference type="RefSeq" id="XP_018007399.1">
    <property type="nucleotide sequence ID" value="XM_018151910.2"/>
</dbReference>
<feature type="compositionally biased region" description="Low complexity" evidence="1">
    <location>
        <begin position="84"/>
        <end position="100"/>
    </location>
</feature>
<dbReference type="GO" id="GO:0008408">
    <property type="term" value="F:3'-5' exonuclease activity"/>
    <property type="evidence" value="ECO:0007669"/>
    <property type="project" value="InterPro"/>
</dbReference>